<dbReference type="PRINTS" id="PR01210">
    <property type="entry name" value="GGTRANSPTASE"/>
</dbReference>
<feature type="transmembrane region" description="Helical" evidence="2">
    <location>
        <begin position="12"/>
        <end position="33"/>
    </location>
</feature>
<dbReference type="GO" id="GO:0005886">
    <property type="term" value="C:plasma membrane"/>
    <property type="evidence" value="ECO:0007669"/>
    <property type="project" value="TreeGrafter"/>
</dbReference>
<protein>
    <submittedName>
        <fullName evidence="3">Gamma-glutamyltranspeptidase 1</fullName>
    </submittedName>
</protein>
<dbReference type="PANTHER" id="PTHR11686">
    <property type="entry name" value="GAMMA GLUTAMYL TRANSPEPTIDASE"/>
    <property type="match status" value="1"/>
</dbReference>
<dbReference type="Pfam" id="PF01019">
    <property type="entry name" value="G_glu_transpept"/>
    <property type="match status" value="1"/>
</dbReference>
<keyword evidence="2" id="KW-1133">Transmembrane helix</keyword>
<reference evidence="3 4" key="1">
    <citation type="submission" date="2013-11" db="EMBL/GenBank/DDBJ databases">
        <title>Genome sequencing of Stegodyphus mimosarum.</title>
        <authorList>
            <person name="Bechsgaard J."/>
        </authorList>
    </citation>
    <scope>NUCLEOTIDE SEQUENCE [LARGE SCALE GENOMIC DNA]</scope>
</reference>
<evidence type="ECO:0000313" key="4">
    <source>
        <dbReference type="Proteomes" id="UP000054359"/>
    </source>
</evidence>
<accession>A0A087UKU5</accession>
<keyword evidence="2" id="KW-0472">Membrane</keyword>
<dbReference type="OMA" id="SAPCAVI"/>
<dbReference type="OrthoDB" id="6434285at2759"/>
<evidence type="ECO:0000313" key="3">
    <source>
        <dbReference type="EMBL" id="KFM77984.1"/>
    </source>
</evidence>
<dbReference type="AlphaFoldDB" id="A0A087UKU5"/>
<proteinExistence type="predicted"/>
<feature type="non-terminal residue" evidence="3">
    <location>
        <position position="181"/>
    </location>
</feature>
<dbReference type="PANTHER" id="PTHR11686:SF9">
    <property type="entry name" value="RE13973P"/>
    <property type="match status" value="1"/>
</dbReference>
<dbReference type="InterPro" id="IPR000101">
    <property type="entry name" value="GGT_peptidase"/>
</dbReference>
<sequence length="181" mass="19435">MRSNSRPLTFKANFALAVAIVDVCLFASLSVSLPTKDYWMPNYESISKLGKYASAAVSTDSAPCAVIGKNILAKNGSAVDAAIAVLLCMGVVNPESQGLGGGFLMLIYKRSEKQVYYLDAREVAPEKAHKDMYKGNATLSKLGGLAIAVPGEIAGYSLAHNKFGVLPWKELFQPTIRICKE</sequence>
<dbReference type="GO" id="GO:0006751">
    <property type="term" value="P:glutathione catabolic process"/>
    <property type="evidence" value="ECO:0007669"/>
    <property type="project" value="InterPro"/>
</dbReference>
<keyword evidence="4" id="KW-1185">Reference proteome</keyword>
<dbReference type="InterPro" id="IPR029055">
    <property type="entry name" value="Ntn_hydrolases_N"/>
</dbReference>
<organism evidence="3 4">
    <name type="scientific">Stegodyphus mimosarum</name>
    <name type="common">African social velvet spider</name>
    <dbReference type="NCBI Taxonomy" id="407821"/>
    <lineage>
        <taxon>Eukaryota</taxon>
        <taxon>Metazoa</taxon>
        <taxon>Ecdysozoa</taxon>
        <taxon>Arthropoda</taxon>
        <taxon>Chelicerata</taxon>
        <taxon>Arachnida</taxon>
        <taxon>Araneae</taxon>
        <taxon>Araneomorphae</taxon>
        <taxon>Entelegynae</taxon>
        <taxon>Eresoidea</taxon>
        <taxon>Eresidae</taxon>
        <taxon>Stegodyphus</taxon>
    </lineage>
</organism>
<dbReference type="STRING" id="407821.A0A087UKU5"/>
<dbReference type="EMBL" id="KK120291">
    <property type="protein sequence ID" value="KFM77984.1"/>
    <property type="molecule type" value="Genomic_DNA"/>
</dbReference>
<keyword evidence="2" id="KW-0812">Transmembrane</keyword>
<evidence type="ECO:0000256" key="2">
    <source>
        <dbReference type="SAM" id="Phobius"/>
    </source>
</evidence>
<name>A0A087UKU5_STEMI</name>
<dbReference type="GO" id="GO:0036374">
    <property type="term" value="F:glutathione hydrolase activity"/>
    <property type="evidence" value="ECO:0007669"/>
    <property type="project" value="InterPro"/>
</dbReference>
<evidence type="ECO:0000256" key="1">
    <source>
        <dbReference type="PIRSR" id="PIRSR600101-2"/>
    </source>
</evidence>
<dbReference type="SUPFAM" id="SSF56235">
    <property type="entry name" value="N-terminal nucleophile aminohydrolases (Ntn hydrolases)"/>
    <property type="match status" value="1"/>
</dbReference>
<feature type="binding site" evidence="1">
    <location>
        <position position="121"/>
    </location>
    <ligand>
        <name>L-glutamate</name>
        <dbReference type="ChEBI" id="CHEBI:29985"/>
    </ligand>
</feature>
<dbReference type="Proteomes" id="UP000054359">
    <property type="component" value="Unassembled WGS sequence"/>
</dbReference>
<gene>
    <name evidence="3" type="ORF">X975_00267</name>
</gene>